<comment type="caution">
    <text evidence="1">The sequence shown here is derived from an EMBL/GenBank/DDBJ whole genome shotgun (WGS) entry which is preliminary data.</text>
</comment>
<name>A0A7W9FBL4_9CAUL</name>
<evidence type="ECO:0000313" key="2">
    <source>
        <dbReference type="Proteomes" id="UP000527324"/>
    </source>
</evidence>
<accession>A0A7W9FBL4</accession>
<organism evidence="1 2">
    <name type="scientific">Brevundimonas aurantiaca</name>
    <dbReference type="NCBI Taxonomy" id="74316"/>
    <lineage>
        <taxon>Bacteria</taxon>
        <taxon>Pseudomonadati</taxon>
        <taxon>Pseudomonadota</taxon>
        <taxon>Alphaproteobacteria</taxon>
        <taxon>Caulobacterales</taxon>
        <taxon>Caulobacteraceae</taxon>
        <taxon>Brevundimonas</taxon>
    </lineage>
</organism>
<sequence>MSFYITEKYTYFSLTPTYLPRCKYIAPSG</sequence>
<reference evidence="1 2" key="1">
    <citation type="submission" date="2020-08" db="EMBL/GenBank/DDBJ databases">
        <title>Genomic Encyclopedia of Type Strains, Phase IV (KMG-IV): sequencing the most valuable type-strain genomes for metagenomic binning, comparative biology and taxonomic classification.</title>
        <authorList>
            <person name="Goeker M."/>
        </authorList>
    </citation>
    <scope>NUCLEOTIDE SEQUENCE [LARGE SCALE GENOMIC DNA]</scope>
    <source>
        <strain evidence="1 2">DSM 4731</strain>
    </source>
</reference>
<gene>
    <name evidence="1" type="ORF">GGQ93_002963</name>
</gene>
<dbReference type="AlphaFoldDB" id="A0A7W9FBL4"/>
<keyword evidence="2" id="KW-1185">Reference proteome</keyword>
<dbReference type="Proteomes" id="UP000527324">
    <property type="component" value="Unassembled WGS sequence"/>
</dbReference>
<dbReference type="EMBL" id="JACHOQ010000011">
    <property type="protein sequence ID" value="MBB5741224.1"/>
    <property type="molecule type" value="Genomic_DNA"/>
</dbReference>
<protein>
    <submittedName>
        <fullName evidence="1">Uncharacterized protein</fullName>
    </submittedName>
</protein>
<proteinExistence type="predicted"/>
<evidence type="ECO:0000313" key="1">
    <source>
        <dbReference type="EMBL" id="MBB5741224.1"/>
    </source>
</evidence>